<keyword evidence="1" id="KW-0378">Hydrolase</keyword>
<organism evidence="3 4">
    <name type="scientific">Candidatus Mediterraneibacter stercorigallinarum</name>
    <dbReference type="NCBI Taxonomy" id="2838686"/>
    <lineage>
        <taxon>Bacteria</taxon>
        <taxon>Bacillati</taxon>
        <taxon>Bacillota</taxon>
        <taxon>Clostridia</taxon>
        <taxon>Lachnospirales</taxon>
        <taxon>Lachnospiraceae</taxon>
        <taxon>Mediterraneibacter</taxon>
    </lineage>
</organism>
<name>A0A9D2DBJ8_9FIRM</name>
<dbReference type="AlphaFoldDB" id="A0A9D2DBJ8"/>
<dbReference type="InterPro" id="IPR029018">
    <property type="entry name" value="Hex-like_dom2"/>
</dbReference>
<sequence>MKKCNVKHQKRTKFRRLTAVLMAAAMMLSGLALPSKEAEASETEYEIYPSPHVMEYADGSYIINTTEDVNVVYESGIDDAT</sequence>
<dbReference type="Gene3D" id="3.30.379.10">
    <property type="entry name" value="Chitobiase/beta-hexosaminidase domain 2-like"/>
    <property type="match status" value="1"/>
</dbReference>
<evidence type="ECO:0000256" key="2">
    <source>
        <dbReference type="SAM" id="SignalP"/>
    </source>
</evidence>
<comment type="caution">
    <text evidence="3">The sequence shown here is derived from an EMBL/GenBank/DDBJ whole genome shotgun (WGS) entry which is preliminary data.</text>
</comment>
<proteinExistence type="predicted"/>
<feature type="non-terminal residue" evidence="3">
    <location>
        <position position="81"/>
    </location>
</feature>
<accession>A0A9D2DBJ8</accession>
<dbReference type="Proteomes" id="UP000824017">
    <property type="component" value="Unassembled WGS sequence"/>
</dbReference>
<protein>
    <submittedName>
        <fullName evidence="3">Uncharacterized protein</fullName>
    </submittedName>
</protein>
<evidence type="ECO:0000256" key="1">
    <source>
        <dbReference type="ARBA" id="ARBA00022801"/>
    </source>
</evidence>
<evidence type="ECO:0000313" key="3">
    <source>
        <dbReference type="EMBL" id="HIZ13943.1"/>
    </source>
</evidence>
<dbReference type="EMBL" id="DXCD01000220">
    <property type="protein sequence ID" value="HIZ13943.1"/>
    <property type="molecule type" value="Genomic_DNA"/>
</dbReference>
<reference evidence="3" key="2">
    <citation type="submission" date="2021-04" db="EMBL/GenBank/DDBJ databases">
        <authorList>
            <person name="Gilroy R."/>
        </authorList>
    </citation>
    <scope>NUCLEOTIDE SEQUENCE</scope>
    <source>
        <strain evidence="3">ChiGjej1B1-13045</strain>
    </source>
</reference>
<evidence type="ECO:0000313" key="4">
    <source>
        <dbReference type="Proteomes" id="UP000824017"/>
    </source>
</evidence>
<keyword evidence="2" id="KW-0732">Signal</keyword>
<feature type="chain" id="PRO_5039006759" evidence="2">
    <location>
        <begin position="33"/>
        <end position="81"/>
    </location>
</feature>
<dbReference type="GO" id="GO:0016787">
    <property type="term" value="F:hydrolase activity"/>
    <property type="evidence" value="ECO:0007669"/>
    <property type="project" value="UniProtKB-KW"/>
</dbReference>
<reference evidence="3" key="1">
    <citation type="journal article" date="2021" name="PeerJ">
        <title>Extensive microbial diversity within the chicken gut microbiome revealed by metagenomics and culture.</title>
        <authorList>
            <person name="Gilroy R."/>
            <person name="Ravi A."/>
            <person name="Getino M."/>
            <person name="Pursley I."/>
            <person name="Horton D.L."/>
            <person name="Alikhan N.F."/>
            <person name="Baker D."/>
            <person name="Gharbi K."/>
            <person name="Hall N."/>
            <person name="Watson M."/>
            <person name="Adriaenssens E.M."/>
            <person name="Foster-Nyarko E."/>
            <person name="Jarju S."/>
            <person name="Secka A."/>
            <person name="Antonio M."/>
            <person name="Oren A."/>
            <person name="Chaudhuri R.R."/>
            <person name="La Ragione R."/>
            <person name="Hildebrand F."/>
            <person name="Pallen M.J."/>
        </authorList>
    </citation>
    <scope>NUCLEOTIDE SEQUENCE</scope>
    <source>
        <strain evidence="3">ChiGjej1B1-13045</strain>
    </source>
</reference>
<gene>
    <name evidence="3" type="ORF">H9817_08485</name>
</gene>
<feature type="signal peptide" evidence="2">
    <location>
        <begin position="1"/>
        <end position="32"/>
    </location>
</feature>
<dbReference type="GO" id="GO:0005975">
    <property type="term" value="P:carbohydrate metabolic process"/>
    <property type="evidence" value="ECO:0007669"/>
    <property type="project" value="UniProtKB-ARBA"/>
</dbReference>